<dbReference type="NCBIfam" id="TIGR01443">
    <property type="entry name" value="intein_Cterm"/>
    <property type="match status" value="1"/>
</dbReference>
<gene>
    <name evidence="13" type="ORF">COV89_02490</name>
</gene>
<comment type="caution">
    <text evidence="13">The sequence shown here is derived from an EMBL/GenBank/DDBJ whole genome shotgun (WGS) entry which is preliminary data.</text>
</comment>
<evidence type="ECO:0000256" key="10">
    <source>
        <dbReference type="ARBA" id="ARBA00023125"/>
    </source>
</evidence>
<keyword evidence="6" id="KW-0547">Nucleotide-binding</keyword>
<dbReference type="SUPFAM" id="SSF51294">
    <property type="entry name" value="Hedgehog/intein (Hint) domain"/>
    <property type="match status" value="1"/>
</dbReference>
<dbReference type="InterPro" id="IPR006171">
    <property type="entry name" value="TOPRIM_dom"/>
</dbReference>
<dbReference type="SMART" id="SM00306">
    <property type="entry name" value="HintN"/>
    <property type="match status" value="1"/>
</dbReference>
<evidence type="ECO:0000259" key="12">
    <source>
        <dbReference type="PROSITE" id="PS50880"/>
    </source>
</evidence>
<dbReference type="GO" id="GO:0003918">
    <property type="term" value="F:DNA topoisomerase type II (double strand cut, ATP-hydrolyzing) activity"/>
    <property type="evidence" value="ECO:0007669"/>
    <property type="project" value="UniProtKB-EC"/>
</dbReference>
<accession>A0A2H0KI48</accession>
<dbReference type="InterPro" id="IPR030934">
    <property type="entry name" value="Intein_C"/>
</dbReference>
<keyword evidence="10" id="KW-0238">DNA-binding</keyword>
<evidence type="ECO:0000256" key="6">
    <source>
        <dbReference type="ARBA" id="ARBA00022741"/>
    </source>
</evidence>
<dbReference type="SUPFAM" id="SSF54211">
    <property type="entry name" value="Ribosomal protein S5 domain 2-like"/>
    <property type="match status" value="1"/>
</dbReference>
<dbReference type="GO" id="GO:0003677">
    <property type="term" value="F:DNA binding"/>
    <property type="evidence" value="ECO:0007669"/>
    <property type="project" value="UniProtKB-KW"/>
</dbReference>
<dbReference type="PROSITE" id="PS50817">
    <property type="entry name" value="INTEIN_N_TER"/>
    <property type="match status" value="1"/>
</dbReference>
<dbReference type="Gene3D" id="3.30.230.10">
    <property type="match status" value="1"/>
</dbReference>
<dbReference type="SUPFAM" id="SSF56719">
    <property type="entry name" value="Type II DNA topoisomerase"/>
    <property type="match status" value="2"/>
</dbReference>
<dbReference type="SMART" id="SM00387">
    <property type="entry name" value="HATPase_c"/>
    <property type="match status" value="1"/>
</dbReference>
<dbReference type="InterPro" id="IPR003594">
    <property type="entry name" value="HATPase_dom"/>
</dbReference>
<dbReference type="Pfam" id="PF14890">
    <property type="entry name" value="Intein_splicing"/>
    <property type="match status" value="1"/>
</dbReference>
<dbReference type="PRINTS" id="PR00418">
    <property type="entry name" value="TPI2FAMILY"/>
</dbReference>
<dbReference type="GO" id="GO:0046872">
    <property type="term" value="F:metal ion binding"/>
    <property type="evidence" value="ECO:0007669"/>
    <property type="project" value="UniProtKB-KW"/>
</dbReference>
<name>A0A2H0KI48_9BACT</name>
<evidence type="ECO:0000256" key="1">
    <source>
        <dbReference type="ARBA" id="ARBA00000185"/>
    </source>
</evidence>
<dbReference type="Gene3D" id="2.170.16.10">
    <property type="entry name" value="Hedgehog/Intein (Hint) domain"/>
    <property type="match status" value="1"/>
</dbReference>
<feature type="domain" description="Toprim" evidence="12">
    <location>
        <begin position="913"/>
        <end position="986"/>
    </location>
</feature>
<dbReference type="Proteomes" id="UP000231371">
    <property type="component" value="Unassembled WGS sequence"/>
</dbReference>
<dbReference type="PRINTS" id="PR01159">
    <property type="entry name" value="DNAGYRASEB"/>
</dbReference>
<dbReference type="EC" id="5.6.2.2" evidence="4"/>
<organism evidence="13 14">
    <name type="scientific">Candidatus Shapirobacteria bacterium CG11_big_fil_rev_8_21_14_0_20_40_12</name>
    <dbReference type="NCBI Taxonomy" id="1974889"/>
    <lineage>
        <taxon>Bacteria</taxon>
        <taxon>Candidatus Shapironibacteriota</taxon>
    </lineage>
</organism>
<dbReference type="SMART" id="SM00305">
    <property type="entry name" value="HintC"/>
    <property type="match status" value="1"/>
</dbReference>
<keyword evidence="9" id="KW-0799">Topoisomerase</keyword>
<dbReference type="FunFam" id="3.30.230.10:FF:000005">
    <property type="entry name" value="DNA gyrase subunit B"/>
    <property type="match status" value="1"/>
</dbReference>
<evidence type="ECO:0000256" key="11">
    <source>
        <dbReference type="ARBA" id="ARBA00023235"/>
    </source>
</evidence>
<evidence type="ECO:0000256" key="5">
    <source>
        <dbReference type="ARBA" id="ARBA00022723"/>
    </source>
</evidence>
<comment type="similarity">
    <text evidence="3">Belongs to the type II topoisomerase GyrB family.</text>
</comment>
<keyword evidence="8" id="KW-0460">Magnesium</keyword>
<dbReference type="PROSITE" id="PS50818">
    <property type="entry name" value="INTEIN_C_TER"/>
    <property type="match status" value="1"/>
</dbReference>
<evidence type="ECO:0000313" key="13">
    <source>
        <dbReference type="EMBL" id="PIQ70064.1"/>
    </source>
</evidence>
<keyword evidence="11" id="KW-0413">Isomerase</keyword>
<dbReference type="Pfam" id="PF00986">
    <property type="entry name" value="DNA_gyraseB_C"/>
    <property type="match status" value="1"/>
</dbReference>
<dbReference type="PANTHER" id="PTHR45866:SF1">
    <property type="entry name" value="DNA GYRASE SUBUNIT B, MITOCHONDRIAL"/>
    <property type="match status" value="1"/>
</dbReference>
<evidence type="ECO:0000313" key="14">
    <source>
        <dbReference type="Proteomes" id="UP000231371"/>
    </source>
</evidence>
<dbReference type="PANTHER" id="PTHR45866">
    <property type="entry name" value="DNA GYRASE/TOPOISOMERASE SUBUNIT B"/>
    <property type="match status" value="1"/>
</dbReference>
<dbReference type="Gene3D" id="3.30.565.10">
    <property type="entry name" value="Histidine kinase-like ATPase, C-terminal domain"/>
    <property type="match status" value="1"/>
</dbReference>
<dbReference type="Pfam" id="PF00204">
    <property type="entry name" value="DNA_gyraseB"/>
    <property type="match status" value="1"/>
</dbReference>
<evidence type="ECO:0000256" key="8">
    <source>
        <dbReference type="ARBA" id="ARBA00022842"/>
    </source>
</evidence>
<comment type="cofactor">
    <cofactor evidence="2">
        <name>Mg(2+)</name>
        <dbReference type="ChEBI" id="CHEBI:18420"/>
    </cofactor>
</comment>
<dbReference type="InterPro" id="IPR013760">
    <property type="entry name" value="Topo_IIA-like_dom_sf"/>
</dbReference>
<dbReference type="InterPro" id="IPR002288">
    <property type="entry name" value="DNA_gyrase_B_C"/>
</dbReference>
<dbReference type="PROSITE" id="PS00177">
    <property type="entry name" value="TOPOISOMERASE_II"/>
    <property type="match status" value="1"/>
</dbReference>
<keyword evidence="5" id="KW-0479">Metal-binding</keyword>
<dbReference type="CDD" id="cd16928">
    <property type="entry name" value="HATPase_GyrB-like"/>
    <property type="match status" value="1"/>
</dbReference>
<dbReference type="Gene3D" id="3.40.50.670">
    <property type="match status" value="2"/>
</dbReference>
<dbReference type="InterPro" id="IPR036844">
    <property type="entry name" value="Hint_dom_sf"/>
</dbReference>
<dbReference type="InterPro" id="IPR013759">
    <property type="entry name" value="Topo_IIA_B_C"/>
</dbReference>
<dbReference type="CDD" id="cd00081">
    <property type="entry name" value="Hint"/>
    <property type="match status" value="2"/>
</dbReference>
<dbReference type="Pfam" id="PF01751">
    <property type="entry name" value="Toprim"/>
    <property type="match status" value="1"/>
</dbReference>
<dbReference type="InterPro" id="IPR000565">
    <property type="entry name" value="Topo_IIA_B"/>
</dbReference>
<comment type="catalytic activity">
    <reaction evidence="1">
        <text>ATP-dependent breakage, passage and rejoining of double-stranded DNA.</text>
        <dbReference type="EC" id="5.6.2.2"/>
    </reaction>
</comment>
<dbReference type="InterPro" id="IPR036890">
    <property type="entry name" value="HATPase_C_sf"/>
</dbReference>
<dbReference type="InterPro" id="IPR006141">
    <property type="entry name" value="Intein_N"/>
</dbReference>
<dbReference type="InterPro" id="IPR003587">
    <property type="entry name" value="Hint_dom_N"/>
</dbReference>
<proteinExistence type="inferred from homology"/>
<dbReference type="CDD" id="cd00822">
    <property type="entry name" value="TopoII_Trans_DNA_gyrase"/>
    <property type="match status" value="1"/>
</dbReference>
<dbReference type="InterPro" id="IPR003586">
    <property type="entry name" value="Hint_dom_C"/>
</dbReference>
<dbReference type="InterPro" id="IPR020568">
    <property type="entry name" value="Ribosomal_Su5_D2-typ_SF"/>
</dbReference>
<sequence length="1086" mass="124455">MADDFTKDYNAQSIQVLEGLEPVRKRPGMYIGSTDSKGYRHMLLEIIDNSLDEAIAGFAKNIWISLLADGRAIVTDDGRGIPIDINPKYKVSALELAMTKLHAGAKFDGRAYQASGGLHGVGASVVNALSSMMRVEVRRDKKTYFQEYKAGVPLWPVAEVNPKNKSLMENSITELSPSPIPATGTSTIFLPDKKVFNDLTWEYDNTEQLLRERAYLIAGVKISLYDQKTDNTKVFYFEGGIRSLVSHINRNKKTISSTIYLNRQFEKCQIETAIQYNDSFTENIHSFVNTINTVDGGTHVTGFRMALTRSVNDYASKIGAIKSENDNLTGDDTKEGLSAVIFVKMPADNIQFESQTKTKLNNQEVQGYCAQLVKEGLDTYFEENPPEARAIIEKIMLAARARLAARAAKDAVIRKGALEGMTLPGKLADCQEKDPSLSEIYIVEGDSAGGCFSGDTKVALTDGRNLSFKELVSEEKEGKRNYCYTVKNDNSIGISLIINPRVTKRNANTIKIILDNNEEIVCTPDHQFMLRNGSYKKAIDLSSKDSLMPLKKKLSKIENRITIKGYEMILNPATHKWQFTHLLADNFNLGNSVYSTKDGDHRHHRDFNKLNNNPNNIIRISKEDHLKLHSEIVEKTIGRPDIKQKVAQLHKTHAFREKLKLSMSTPEMRKILSKRAKKQWENKEYKNNMAQKFLDFYRNNEDYREQNKLMLQKSQEEYWCKPENRKKQAEKVRKFFEEHPEYRLHLKEEANKEWANSELKKWRSGKTKSQWTDEFRKKRKIAYNRTYLNAALKTLYEIYLKTKQIDKKEYEKVRKETNNKNLVKFETLSGRFFENNETELSEAVINYNHRIKKIVRLKEKFDVYDIEVPQTHNFALASGVFVHNSAKQGRDRKFQAILPLGGKILNTERAQLDKIVQFEELKDLIIALGMGIGETLNLEKLRYHRIIIMCDADVDGEHITTLLLTFFFRHMREIVENGYLYIAMPPLYKIQAGKEITYAYNDLEKDKITGGYAGKNMTIQRYKGLGEMNPEQLWETTMNPQGRILKQVNIENASEADQTFTMLMGDEVPPRKKFIQTHASTATLDV</sequence>
<evidence type="ECO:0000256" key="9">
    <source>
        <dbReference type="ARBA" id="ARBA00023029"/>
    </source>
</evidence>
<dbReference type="PROSITE" id="PS50880">
    <property type="entry name" value="TOPRIM"/>
    <property type="match status" value="1"/>
</dbReference>
<dbReference type="InterPro" id="IPR018522">
    <property type="entry name" value="TopoIIA_CS"/>
</dbReference>
<evidence type="ECO:0000256" key="3">
    <source>
        <dbReference type="ARBA" id="ARBA00010708"/>
    </source>
</evidence>
<dbReference type="SMART" id="SM00433">
    <property type="entry name" value="TOP2c"/>
    <property type="match status" value="1"/>
</dbReference>
<dbReference type="GO" id="GO:0016539">
    <property type="term" value="P:intein-mediated protein splicing"/>
    <property type="evidence" value="ECO:0007669"/>
    <property type="project" value="InterPro"/>
</dbReference>
<protein>
    <recommendedName>
        <fullName evidence="4">DNA topoisomerase (ATP-hydrolyzing)</fullName>
        <ecNumber evidence="4">5.6.2.2</ecNumber>
    </recommendedName>
</protein>
<dbReference type="InterPro" id="IPR001241">
    <property type="entry name" value="Topo_IIA"/>
</dbReference>
<dbReference type="NCBIfam" id="TIGR01445">
    <property type="entry name" value="intein_Nterm"/>
    <property type="match status" value="1"/>
</dbReference>
<dbReference type="AlphaFoldDB" id="A0A2H0KI48"/>
<keyword evidence="7" id="KW-0067">ATP-binding</keyword>
<dbReference type="GO" id="GO:0006265">
    <property type="term" value="P:DNA topological change"/>
    <property type="evidence" value="ECO:0007669"/>
    <property type="project" value="InterPro"/>
</dbReference>
<dbReference type="GO" id="GO:0005524">
    <property type="term" value="F:ATP binding"/>
    <property type="evidence" value="ECO:0007669"/>
    <property type="project" value="UniProtKB-KW"/>
</dbReference>
<dbReference type="Pfam" id="PF02518">
    <property type="entry name" value="HATPase_c"/>
    <property type="match status" value="1"/>
</dbReference>
<evidence type="ECO:0000256" key="4">
    <source>
        <dbReference type="ARBA" id="ARBA00012895"/>
    </source>
</evidence>
<reference evidence="13 14" key="1">
    <citation type="submission" date="2017-09" db="EMBL/GenBank/DDBJ databases">
        <title>Depth-based differentiation of microbial function through sediment-hosted aquifers and enrichment of novel symbionts in the deep terrestrial subsurface.</title>
        <authorList>
            <person name="Probst A.J."/>
            <person name="Ladd B."/>
            <person name="Jarett J.K."/>
            <person name="Geller-Mcgrath D.E."/>
            <person name="Sieber C.M."/>
            <person name="Emerson J.B."/>
            <person name="Anantharaman K."/>
            <person name="Thomas B.C."/>
            <person name="Malmstrom R."/>
            <person name="Stieglmeier M."/>
            <person name="Klingl A."/>
            <person name="Woyke T."/>
            <person name="Ryan C.M."/>
            <person name="Banfield J.F."/>
        </authorList>
    </citation>
    <scope>NUCLEOTIDE SEQUENCE [LARGE SCALE GENOMIC DNA]</scope>
    <source>
        <strain evidence="13">CG11_big_fil_rev_8_21_14_0_20_40_12</strain>
    </source>
</reference>
<dbReference type="SUPFAM" id="SSF55874">
    <property type="entry name" value="ATPase domain of HSP90 chaperone/DNA topoisomerase II/histidine kinase"/>
    <property type="match status" value="1"/>
</dbReference>
<evidence type="ECO:0000256" key="7">
    <source>
        <dbReference type="ARBA" id="ARBA00022840"/>
    </source>
</evidence>
<evidence type="ECO:0000256" key="2">
    <source>
        <dbReference type="ARBA" id="ARBA00001946"/>
    </source>
</evidence>
<dbReference type="InterPro" id="IPR013506">
    <property type="entry name" value="Topo_IIA_bsu_dom2"/>
</dbReference>
<dbReference type="InterPro" id="IPR014721">
    <property type="entry name" value="Ribsml_uS5_D2-typ_fold_subgr"/>
</dbReference>
<dbReference type="EMBL" id="PCVI01000040">
    <property type="protein sequence ID" value="PIQ70064.1"/>
    <property type="molecule type" value="Genomic_DNA"/>
</dbReference>